<sequence length="169" mass="19004">MVLNGKELSFEKKRLRRRLPGSAAESEVRPPNMGRFWERFWPPKALFKRAKVRPPNLKFGRQTCMSLGGTLGCRRSLTRPPIKSPQIGNGRVFSPFSSSEFSSLDQVLGTWRPKELVSPISKLELAQTLDLQEDRTRGIEEAISVSCCGVSPASAKVLQVRGRPGRRQR</sequence>
<comment type="caution">
    <text evidence="1">The sequence shown here is derived from an EMBL/GenBank/DDBJ whole genome shotgun (WGS) entry which is preliminary data.</text>
</comment>
<name>A0ACB7H1I6_MANES</name>
<dbReference type="EMBL" id="CM004395">
    <property type="protein sequence ID" value="KAG8646417.1"/>
    <property type="molecule type" value="Genomic_DNA"/>
</dbReference>
<gene>
    <name evidence="1" type="ORF">MANES_09G002301v8</name>
</gene>
<dbReference type="Proteomes" id="UP000091857">
    <property type="component" value="Chromosome 9"/>
</dbReference>
<evidence type="ECO:0000313" key="2">
    <source>
        <dbReference type="Proteomes" id="UP000091857"/>
    </source>
</evidence>
<protein>
    <submittedName>
        <fullName evidence="1">Uncharacterized protein</fullName>
    </submittedName>
</protein>
<organism evidence="1 2">
    <name type="scientific">Manihot esculenta</name>
    <name type="common">Cassava</name>
    <name type="synonym">Jatropha manihot</name>
    <dbReference type="NCBI Taxonomy" id="3983"/>
    <lineage>
        <taxon>Eukaryota</taxon>
        <taxon>Viridiplantae</taxon>
        <taxon>Streptophyta</taxon>
        <taxon>Embryophyta</taxon>
        <taxon>Tracheophyta</taxon>
        <taxon>Spermatophyta</taxon>
        <taxon>Magnoliopsida</taxon>
        <taxon>eudicotyledons</taxon>
        <taxon>Gunneridae</taxon>
        <taxon>Pentapetalae</taxon>
        <taxon>rosids</taxon>
        <taxon>fabids</taxon>
        <taxon>Malpighiales</taxon>
        <taxon>Euphorbiaceae</taxon>
        <taxon>Crotonoideae</taxon>
        <taxon>Manihoteae</taxon>
        <taxon>Manihot</taxon>
    </lineage>
</organism>
<accession>A0ACB7H1I6</accession>
<proteinExistence type="predicted"/>
<reference evidence="2" key="1">
    <citation type="journal article" date="2016" name="Nat. Biotechnol.">
        <title>Sequencing wild and cultivated cassava and related species reveals extensive interspecific hybridization and genetic diversity.</title>
        <authorList>
            <person name="Bredeson J.V."/>
            <person name="Lyons J.B."/>
            <person name="Prochnik S.E."/>
            <person name="Wu G.A."/>
            <person name="Ha C.M."/>
            <person name="Edsinger-Gonzales E."/>
            <person name="Grimwood J."/>
            <person name="Schmutz J."/>
            <person name="Rabbi I.Y."/>
            <person name="Egesi C."/>
            <person name="Nauluvula P."/>
            <person name="Lebot V."/>
            <person name="Ndunguru J."/>
            <person name="Mkamilo G."/>
            <person name="Bart R.S."/>
            <person name="Setter T.L."/>
            <person name="Gleadow R.M."/>
            <person name="Kulakow P."/>
            <person name="Ferguson M.E."/>
            <person name="Rounsley S."/>
            <person name="Rokhsar D.S."/>
        </authorList>
    </citation>
    <scope>NUCLEOTIDE SEQUENCE [LARGE SCALE GENOMIC DNA]</scope>
    <source>
        <strain evidence="2">cv. AM560-2</strain>
    </source>
</reference>
<keyword evidence="2" id="KW-1185">Reference proteome</keyword>
<evidence type="ECO:0000313" key="1">
    <source>
        <dbReference type="EMBL" id="KAG8646417.1"/>
    </source>
</evidence>